<dbReference type="SUPFAM" id="SSF52047">
    <property type="entry name" value="RNI-like"/>
    <property type="match status" value="1"/>
</dbReference>
<dbReference type="EMBL" id="ML122300">
    <property type="protein sequence ID" value="RPD54945.1"/>
    <property type="molecule type" value="Genomic_DNA"/>
</dbReference>
<proteinExistence type="predicted"/>
<sequence length="304" mass="35029">MNAAYHGVPTEALTQLDWPRLCELRLRGAQWKTPSKPYATLFSGMRDLRVLVLELTLSADAEPRPIVDHDHADDCPWPHLEELSVSHPVARDPIYARLPQCLQVLSLSCCPHAAERAFNDHMHRYRFPLQTSSEMLAILRCCSARDLSELHLEYRADESESTLLGFMSSALPKIQILQIYRYRAPDTGDIAVEEFARLLSSLAALRVLNVYLDLENTPLPNFSMPPAQRGYETQWAYEMHARKTFLHHLHVIAETLACILSPSVKEIHLWWPFDQGRHLWRKFRIDHFADNTEPTRITLDDDIT</sequence>
<protein>
    <recommendedName>
        <fullName evidence="3">F-box domain-containing protein</fullName>
    </recommendedName>
</protein>
<keyword evidence="2" id="KW-1185">Reference proteome</keyword>
<gene>
    <name evidence="1" type="ORF">L227DRAFT_603825</name>
</gene>
<evidence type="ECO:0008006" key="3">
    <source>
        <dbReference type="Google" id="ProtNLM"/>
    </source>
</evidence>
<dbReference type="AlphaFoldDB" id="A0A5C2RW61"/>
<accession>A0A5C2RW61</accession>
<reference evidence="1" key="1">
    <citation type="journal article" date="2018" name="Genome Biol. Evol.">
        <title>Genomics and development of Lentinus tigrinus, a white-rot wood-decaying mushroom with dimorphic fruiting bodies.</title>
        <authorList>
            <person name="Wu B."/>
            <person name="Xu Z."/>
            <person name="Knudson A."/>
            <person name="Carlson A."/>
            <person name="Chen N."/>
            <person name="Kovaka S."/>
            <person name="LaButti K."/>
            <person name="Lipzen A."/>
            <person name="Pennachio C."/>
            <person name="Riley R."/>
            <person name="Schakwitz W."/>
            <person name="Umezawa K."/>
            <person name="Ohm R.A."/>
            <person name="Grigoriev I.V."/>
            <person name="Nagy L.G."/>
            <person name="Gibbons J."/>
            <person name="Hibbett D."/>
        </authorList>
    </citation>
    <scope>NUCLEOTIDE SEQUENCE [LARGE SCALE GENOMIC DNA]</scope>
    <source>
        <strain evidence="1">ALCF2SS1-6</strain>
    </source>
</reference>
<dbReference type="OrthoDB" id="2799179at2759"/>
<dbReference type="Proteomes" id="UP000313359">
    <property type="component" value="Unassembled WGS sequence"/>
</dbReference>
<organism evidence="1 2">
    <name type="scientific">Lentinus tigrinus ALCF2SS1-6</name>
    <dbReference type="NCBI Taxonomy" id="1328759"/>
    <lineage>
        <taxon>Eukaryota</taxon>
        <taxon>Fungi</taxon>
        <taxon>Dikarya</taxon>
        <taxon>Basidiomycota</taxon>
        <taxon>Agaricomycotina</taxon>
        <taxon>Agaricomycetes</taxon>
        <taxon>Polyporales</taxon>
        <taxon>Polyporaceae</taxon>
        <taxon>Lentinus</taxon>
    </lineage>
</organism>
<evidence type="ECO:0000313" key="2">
    <source>
        <dbReference type="Proteomes" id="UP000313359"/>
    </source>
</evidence>
<name>A0A5C2RW61_9APHY</name>
<evidence type="ECO:0000313" key="1">
    <source>
        <dbReference type="EMBL" id="RPD54945.1"/>
    </source>
</evidence>